<feature type="transmembrane region" description="Helical" evidence="1">
    <location>
        <begin position="6"/>
        <end position="27"/>
    </location>
</feature>
<dbReference type="Pfam" id="PF10960">
    <property type="entry name" value="Holin_BhlA"/>
    <property type="match status" value="1"/>
</dbReference>
<gene>
    <name evidence="2" type="ORF">SAMN06265827_1305</name>
</gene>
<dbReference type="Proteomes" id="UP000219573">
    <property type="component" value="Unassembled WGS sequence"/>
</dbReference>
<name>A0A285I3B9_9FIRM</name>
<dbReference type="OrthoDB" id="2680433at2"/>
<keyword evidence="3" id="KW-1185">Reference proteome</keyword>
<evidence type="ECO:0000256" key="1">
    <source>
        <dbReference type="SAM" id="Phobius"/>
    </source>
</evidence>
<keyword evidence="1" id="KW-0812">Transmembrane</keyword>
<dbReference type="InterPro" id="IPR024405">
    <property type="entry name" value="Phage_BhlA/UviB"/>
</dbReference>
<evidence type="ECO:0000313" key="2">
    <source>
        <dbReference type="EMBL" id="SNY42357.1"/>
    </source>
</evidence>
<keyword evidence="1" id="KW-1133">Transmembrane helix</keyword>
<dbReference type="RefSeq" id="WP_097019102.1">
    <property type="nucleotide sequence ID" value="NZ_OBDZ01000030.1"/>
</dbReference>
<sequence>MESKVLDLALSQGIWAVLAVVLIFYILKAQEKRDLKQEEREEKYQNIITQLTDKLNIVEIMKDDLNEIKDYLYKN</sequence>
<reference evidence="3" key="1">
    <citation type="submission" date="2017-09" db="EMBL/GenBank/DDBJ databases">
        <authorList>
            <person name="Varghese N."/>
            <person name="Submissions S."/>
        </authorList>
    </citation>
    <scope>NUCLEOTIDE SEQUENCE [LARGE SCALE GENOMIC DNA]</scope>
    <source>
        <strain evidence="3">MSL47</strain>
    </source>
</reference>
<dbReference type="EMBL" id="OBDZ01000030">
    <property type="protein sequence ID" value="SNY42357.1"/>
    <property type="molecule type" value="Genomic_DNA"/>
</dbReference>
<accession>A0A285I3B9</accession>
<evidence type="ECO:0000313" key="3">
    <source>
        <dbReference type="Proteomes" id="UP000219573"/>
    </source>
</evidence>
<keyword evidence="1" id="KW-0472">Membrane</keyword>
<organism evidence="2 3">
    <name type="scientific">Orenia metallireducens</name>
    <dbReference type="NCBI Taxonomy" id="1413210"/>
    <lineage>
        <taxon>Bacteria</taxon>
        <taxon>Bacillati</taxon>
        <taxon>Bacillota</taxon>
        <taxon>Clostridia</taxon>
        <taxon>Halanaerobiales</taxon>
        <taxon>Halobacteroidaceae</taxon>
        <taxon>Orenia</taxon>
    </lineage>
</organism>
<proteinExistence type="predicted"/>
<dbReference type="AlphaFoldDB" id="A0A285I3B9"/>
<protein>
    <submittedName>
        <fullName evidence="2">BhlA holin family protein</fullName>
    </submittedName>
</protein>